<keyword evidence="1" id="KW-0539">Nucleus</keyword>
<evidence type="ECO:0000256" key="1">
    <source>
        <dbReference type="ARBA" id="ARBA00023242"/>
    </source>
</evidence>
<dbReference type="PROSITE" id="PS00463">
    <property type="entry name" value="ZN2_CY6_FUNGAL_1"/>
    <property type="match status" value="1"/>
</dbReference>
<dbReference type="Pfam" id="PF00172">
    <property type="entry name" value="Zn_clus"/>
    <property type="match status" value="1"/>
</dbReference>
<dbReference type="CDD" id="cd00067">
    <property type="entry name" value="GAL4"/>
    <property type="match status" value="1"/>
</dbReference>
<dbReference type="PANTHER" id="PTHR47657">
    <property type="entry name" value="STEROL REGULATORY ELEMENT-BINDING PROTEIN ECM22"/>
    <property type="match status" value="1"/>
</dbReference>
<keyword evidence="4" id="KW-1185">Reference proteome</keyword>
<protein>
    <recommendedName>
        <fullName evidence="2">Zn(2)-C6 fungal-type domain-containing protein</fullName>
    </recommendedName>
</protein>
<dbReference type="AlphaFoldDB" id="A0AAN6S832"/>
<organism evidence="3 4">
    <name type="scientific">Diplogelasinospora grovesii</name>
    <dbReference type="NCBI Taxonomy" id="303347"/>
    <lineage>
        <taxon>Eukaryota</taxon>
        <taxon>Fungi</taxon>
        <taxon>Dikarya</taxon>
        <taxon>Ascomycota</taxon>
        <taxon>Pezizomycotina</taxon>
        <taxon>Sordariomycetes</taxon>
        <taxon>Sordariomycetidae</taxon>
        <taxon>Sordariales</taxon>
        <taxon>Diplogelasinosporaceae</taxon>
        <taxon>Diplogelasinospora</taxon>
    </lineage>
</organism>
<dbReference type="PROSITE" id="PS50048">
    <property type="entry name" value="ZN2_CY6_FUNGAL_2"/>
    <property type="match status" value="1"/>
</dbReference>
<dbReference type="GO" id="GO:0008270">
    <property type="term" value="F:zinc ion binding"/>
    <property type="evidence" value="ECO:0007669"/>
    <property type="project" value="InterPro"/>
</dbReference>
<evidence type="ECO:0000313" key="3">
    <source>
        <dbReference type="EMBL" id="KAK3944567.1"/>
    </source>
</evidence>
<gene>
    <name evidence="3" type="ORF">QBC46DRAFT_251676</name>
</gene>
<name>A0AAN6S832_9PEZI</name>
<dbReference type="InterPro" id="IPR052400">
    <property type="entry name" value="Zn2-C6_fungal_TF"/>
</dbReference>
<evidence type="ECO:0000313" key="4">
    <source>
        <dbReference type="Proteomes" id="UP001303473"/>
    </source>
</evidence>
<dbReference type="EMBL" id="MU853758">
    <property type="protein sequence ID" value="KAK3944567.1"/>
    <property type="molecule type" value="Genomic_DNA"/>
</dbReference>
<evidence type="ECO:0000259" key="2">
    <source>
        <dbReference type="PROSITE" id="PS50048"/>
    </source>
</evidence>
<comment type="caution">
    <text evidence="3">The sequence shown here is derived from an EMBL/GenBank/DDBJ whole genome shotgun (WGS) entry which is preliminary data.</text>
</comment>
<dbReference type="InterPro" id="IPR036864">
    <property type="entry name" value="Zn2-C6_fun-type_DNA-bd_sf"/>
</dbReference>
<feature type="domain" description="Zn(2)-C6 fungal-type" evidence="2">
    <location>
        <begin position="18"/>
        <end position="48"/>
    </location>
</feature>
<dbReference type="Gene3D" id="4.10.240.10">
    <property type="entry name" value="Zn(2)-C6 fungal-type DNA-binding domain"/>
    <property type="match status" value="1"/>
</dbReference>
<dbReference type="InterPro" id="IPR001138">
    <property type="entry name" value="Zn2Cys6_DnaBD"/>
</dbReference>
<sequence length="488" mass="54539">MCPQKQRQRRYHRRSRNGCTTCKKRHVRCDEKKPLCTNCLRSGGECGYPDQAAAPPVPEIAPKTEKADARTGLGHQNASLTAEGFPVEEPYKFQVVYPQGYTHNVTNQNGLPGFGSAKAECFAVDAQRIQEYPAAQGFKDLTVVPTPCPDFLHGSLVLNTVQHLWATGDFQSVKLQLLYHASEAYRHVGQQVKDPLRATSDSTIATVVTLALMEASLGETYRGGVAAIATQLRGLPKIMNLLQKPTTRRELSLFQRTVRMAVDCILYTKFGSRHLDFNTDNDISCTTSLIFTAIWALSNEEPPAQCNGEFVAEQLLACVPAPGSEGYVGYTGVPADPAEFTSFVESSRCSFMSCYLYMSMMLRRGNISAFILNWLIEQIVYDLMRIEQGFIDGYCDRDAWFWSLILGLAAVGSATGPTQTEERQILMWQRAIFDRIRLANSVMCIRNWDEARARLGVVAWLDGFDGENEIRRMWEAVTFEQGCATRLS</sequence>
<dbReference type="GO" id="GO:0000981">
    <property type="term" value="F:DNA-binding transcription factor activity, RNA polymerase II-specific"/>
    <property type="evidence" value="ECO:0007669"/>
    <property type="project" value="InterPro"/>
</dbReference>
<dbReference type="Proteomes" id="UP001303473">
    <property type="component" value="Unassembled WGS sequence"/>
</dbReference>
<proteinExistence type="predicted"/>
<accession>A0AAN6S832</accession>
<reference evidence="4" key="1">
    <citation type="journal article" date="2023" name="Mol. Phylogenet. Evol.">
        <title>Genome-scale phylogeny and comparative genomics of the fungal order Sordariales.</title>
        <authorList>
            <person name="Hensen N."/>
            <person name="Bonometti L."/>
            <person name="Westerberg I."/>
            <person name="Brannstrom I.O."/>
            <person name="Guillou S."/>
            <person name="Cros-Aarteil S."/>
            <person name="Calhoun S."/>
            <person name="Haridas S."/>
            <person name="Kuo A."/>
            <person name="Mondo S."/>
            <person name="Pangilinan J."/>
            <person name="Riley R."/>
            <person name="LaButti K."/>
            <person name="Andreopoulos B."/>
            <person name="Lipzen A."/>
            <person name="Chen C."/>
            <person name="Yan M."/>
            <person name="Daum C."/>
            <person name="Ng V."/>
            <person name="Clum A."/>
            <person name="Steindorff A."/>
            <person name="Ohm R.A."/>
            <person name="Martin F."/>
            <person name="Silar P."/>
            <person name="Natvig D.O."/>
            <person name="Lalanne C."/>
            <person name="Gautier V."/>
            <person name="Ament-Velasquez S.L."/>
            <person name="Kruys A."/>
            <person name="Hutchinson M.I."/>
            <person name="Powell A.J."/>
            <person name="Barry K."/>
            <person name="Miller A.N."/>
            <person name="Grigoriev I.V."/>
            <person name="Debuchy R."/>
            <person name="Gladieux P."/>
            <person name="Hiltunen Thoren M."/>
            <person name="Johannesson H."/>
        </authorList>
    </citation>
    <scope>NUCLEOTIDE SEQUENCE [LARGE SCALE GENOMIC DNA]</scope>
    <source>
        <strain evidence="4">CBS 340.73</strain>
    </source>
</reference>
<dbReference type="PANTHER" id="PTHR47657:SF13">
    <property type="entry name" value="ZN(2)-C6 FUNGAL-TYPE DOMAIN-CONTAINING PROTEIN-RELATED"/>
    <property type="match status" value="1"/>
</dbReference>
<dbReference type="SMART" id="SM00066">
    <property type="entry name" value="GAL4"/>
    <property type="match status" value="1"/>
</dbReference>
<dbReference type="SUPFAM" id="SSF57701">
    <property type="entry name" value="Zn2/Cys6 DNA-binding domain"/>
    <property type="match status" value="1"/>
</dbReference>